<dbReference type="PANTHER" id="PTHR10746:SF6">
    <property type="entry name" value="LARGE RIBOSOMAL SUBUNIT PROTEIN UL4M"/>
    <property type="match status" value="1"/>
</dbReference>
<keyword evidence="2 5" id="KW-0689">Ribosomal protein</keyword>
<dbReference type="GO" id="GO:0019843">
    <property type="term" value="F:rRNA binding"/>
    <property type="evidence" value="ECO:0007669"/>
    <property type="project" value="UniProtKB-UniRule"/>
</dbReference>
<evidence type="ECO:0000256" key="4">
    <source>
        <dbReference type="ARBA" id="ARBA00035244"/>
    </source>
</evidence>
<organism evidence="7 8">
    <name type="scientific">Candidatus Komeilibacteria bacterium CG11_big_fil_rev_8_21_14_0_20_36_20</name>
    <dbReference type="NCBI Taxonomy" id="1974477"/>
    <lineage>
        <taxon>Bacteria</taxon>
        <taxon>Candidatus Komeiliibacteriota</taxon>
    </lineage>
</organism>
<feature type="region of interest" description="Disordered" evidence="6">
    <location>
        <begin position="54"/>
        <end position="78"/>
    </location>
</feature>
<dbReference type="InterPro" id="IPR023574">
    <property type="entry name" value="Ribosomal_uL4_dom_sf"/>
</dbReference>
<evidence type="ECO:0000256" key="6">
    <source>
        <dbReference type="SAM" id="MobiDB-lite"/>
    </source>
</evidence>
<dbReference type="GO" id="GO:1990904">
    <property type="term" value="C:ribonucleoprotein complex"/>
    <property type="evidence" value="ECO:0007669"/>
    <property type="project" value="UniProtKB-KW"/>
</dbReference>
<dbReference type="GO" id="GO:0003735">
    <property type="term" value="F:structural constituent of ribosome"/>
    <property type="evidence" value="ECO:0007669"/>
    <property type="project" value="InterPro"/>
</dbReference>
<keyword evidence="5" id="KW-0699">rRNA-binding</keyword>
<keyword evidence="3 5" id="KW-0687">Ribonucleoprotein</keyword>
<reference evidence="7 8" key="1">
    <citation type="submission" date="2017-09" db="EMBL/GenBank/DDBJ databases">
        <title>Depth-based differentiation of microbial function through sediment-hosted aquifers and enrichment of novel symbionts in the deep terrestrial subsurface.</title>
        <authorList>
            <person name="Probst A.J."/>
            <person name="Ladd B."/>
            <person name="Jarett J.K."/>
            <person name="Geller-Mcgrath D.E."/>
            <person name="Sieber C.M."/>
            <person name="Emerson J.B."/>
            <person name="Anantharaman K."/>
            <person name="Thomas B.C."/>
            <person name="Malmstrom R."/>
            <person name="Stieglmeier M."/>
            <person name="Klingl A."/>
            <person name="Woyke T."/>
            <person name="Ryan C.M."/>
            <person name="Banfield J.F."/>
        </authorList>
    </citation>
    <scope>NUCLEOTIDE SEQUENCE [LARGE SCALE GENOMIC DNA]</scope>
    <source>
        <strain evidence="7">CG11_big_fil_rev_8_21_14_0_20_36_20</strain>
    </source>
</reference>
<evidence type="ECO:0000256" key="3">
    <source>
        <dbReference type="ARBA" id="ARBA00023274"/>
    </source>
</evidence>
<comment type="caution">
    <text evidence="7">The sequence shown here is derived from an EMBL/GenBank/DDBJ whole genome shotgun (WGS) entry which is preliminary data.</text>
</comment>
<comment type="function">
    <text evidence="5">One of the primary rRNA binding proteins, this protein initially binds near the 5'-end of the 23S rRNA. It is important during the early stages of 50S assembly. It makes multiple contacts with different domains of the 23S rRNA in the assembled 50S subunit and ribosome.</text>
</comment>
<dbReference type="HAMAP" id="MF_01328_B">
    <property type="entry name" value="Ribosomal_uL4_B"/>
    <property type="match status" value="1"/>
</dbReference>
<evidence type="ECO:0000256" key="2">
    <source>
        <dbReference type="ARBA" id="ARBA00022980"/>
    </source>
</evidence>
<dbReference type="Pfam" id="PF00573">
    <property type="entry name" value="Ribosomal_L4"/>
    <property type="match status" value="1"/>
</dbReference>
<keyword evidence="5" id="KW-0694">RNA-binding</keyword>
<evidence type="ECO:0000313" key="7">
    <source>
        <dbReference type="EMBL" id="PIR07034.1"/>
    </source>
</evidence>
<feature type="compositionally biased region" description="Basic residues" evidence="6">
    <location>
        <begin position="62"/>
        <end position="78"/>
    </location>
</feature>
<name>A0A2H0NDT9_9BACT</name>
<accession>A0A2H0NDT9</accession>
<sequence>MAEIKIKLYNFQGQELGEEVLDPKLFGISVKPEVVHNVVVAQQANARKPIAHTKGRADVRGGGRKPWRQKGTGRARHGSIRSPLWVGGGVTFGPTAERNFSIKINKKIKSQALKMVLSDKVTNKNLILFDTYNLPAAKTKILKQTLDKLKIGDQKVLIVTKGAKDSIVLAARNLSKIKTIGYNSLNVVDLLKSRYLVINKELVKKLQEFYL</sequence>
<comment type="subunit">
    <text evidence="5">Part of the 50S ribosomal subunit.</text>
</comment>
<dbReference type="PANTHER" id="PTHR10746">
    <property type="entry name" value="50S RIBOSOMAL PROTEIN L4"/>
    <property type="match status" value="1"/>
</dbReference>
<protein>
    <recommendedName>
        <fullName evidence="4 5">Large ribosomal subunit protein uL4</fullName>
    </recommendedName>
</protein>
<comment type="similarity">
    <text evidence="1 5">Belongs to the universal ribosomal protein uL4 family.</text>
</comment>
<dbReference type="EMBL" id="PCWQ01000007">
    <property type="protein sequence ID" value="PIR07034.1"/>
    <property type="molecule type" value="Genomic_DNA"/>
</dbReference>
<dbReference type="GO" id="GO:0006412">
    <property type="term" value="P:translation"/>
    <property type="evidence" value="ECO:0007669"/>
    <property type="project" value="UniProtKB-UniRule"/>
</dbReference>
<dbReference type="GO" id="GO:0005840">
    <property type="term" value="C:ribosome"/>
    <property type="evidence" value="ECO:0007669"/>
    <property type="project" value="UniProtKB-KW"/>
</dbReference>
<dbReference type="InterPro" id="IPR002136">
    <property type="entry name" value="Ribosomal_uL4"/>
</dbReference>
<evidence type="ECO:0000256" key="5">
    <source>
        <dbReference type="HAMAP-Rule" id="MF_01328"/>
    </source>
</evidence>
<evidence type="ECO:0000256" key="1">
    <source>
        <dbReference type="ARBA" id="ARBA00010528"/>
    </source>
</evidence>
<dbReference type="AlphaFoldDB" id="A0A2H0NDT9"/>
<gene>
    <name evidence="5" type="primary">rplD</name>
    <name evidence="7" type="ORF">COV55_01240</name>
</gene>
<dbReference type="Proteomes" id="UP000230564">
    <property type="component" value="Unassembled WGS sequence"/>
</dbReference>
<dbReference type="InterPro" id="IPR013005">
    <property type="entry name" value="Ribosomal_uL4-like"/>
</dbReference>
<dbReference type="SUPFAM" id="SSF52166">
    <property type="entry name" value="Ribosomal protein L4"/>
    <property type="match status" value="1"/>
</dbReference>
<comment type="function">
    <text evidence="5">Forms part of the polypeptide exit tunnel.</text>
</comment>
<dbReference type="Gene3D" id="3.40.1370.10">
    <property type="match status" value="1"/>
</dbReference>
<evidence type="ECO:0000313" key="8">
    <source>
        <dbReference type="Proteomes" id="UP000230564"/>
    </source>
</evidence>
<dbReference type="NCBIfam" id="TIGR03953">
    <property type="entry name" value="rplD_bact"/>
    <property type="match status" value="1"/>
</dbReference>
<proteinExistence type="inferred from homology"/>